<dbReference type="Pfam" id="PF00295">
    <property type="entry name" value="Glyco_hydro_28"/>
    <property type="match status" value="1"/>
</dbReference>
<dbReference type="SMART" id="SM00710">
    <property type="entry name" value="PbH1"/>
    <property type="match status" value="5"/>
</dbReference>
<dbReference type="EMBL" id="SSOA01000008">
    <property type="protein sequence ID" value="THF48701.1"/>
    <property type="molecule type" value="Genomic_DNA"/>
</dbReference>
<evidence type="ECO:0000313" key="6">
    <source>
        <dbReference type="Proteomes" id="UP000310754"/>
    </source>
</evidence>
<dbReference type="GO" id="GO:0004650">
    <property type="term" value="F:polygalacturonase activity"/>
    <property type="evidence" value="ECO:0007669"/>
    <property type="project" value="InterPro"/>
</dbReference>
<dbReference type="AlphaFoldDB" id="A0A4S3ZSR6"/>
<evidence type="ECO:0000256" key="4">
    <source>
        <dbReference type="RuleBase" id="RU361169"/>
    </source>
</evidence>
<dbReference type="GO" id="GO:0005975">
    <property type="term" value="P:carbohydrate metabolic process"/>
    <property type="evidence" value="ECO:0007669"/>
    <property type="project" value="InterPro"/>
</dbReference>
<keyword evidence="6" id="KW-1185">Reference proteome</keyword>
<keyword evidence="2 4" id="KW-0378">Hydrolase</keyword>
<protein>
    <submittedName>
        <fullName evidence="5">Glycoside hydrolase family 28 protein</fullName>
    </submittedName>
</protein>
<gene>
    <name evidence="5" type="ORF">E6C51_15180</name>
</gene>
<evidence type="ECO:0000313" key="5">
    <source>
        <dbReference type="EMBL" id="THF48701.1"/>
    </source>
</evidence>
<evidence type="ECO:0000256" key="1">
    <source>
        <dbReference type="ARBA" id="ARBA00008834"/>
    </source>
</evidence>
<evidence type="ECO:0000256" key="3">
    <source>
        <dbReference type="ARBA" id="ARBA00023295"/>
    </source>
</evidence>
<dbReference type="SUPFAM" id="SSF51126">
    <property type="entry name" value="Pectin lyase-like"/>
    <property type="match status" value="1"/>
</dbReference>
<reference evidence="5 6" key="1">
    <citation type="submission" date="2019-04" db="EMBL/GenBank/DDBJ databases">
        <title>Rhizobium terrae sp. nov., isolated from a paddy soil.</title>
        <authorList>
            <person name="Lin S.-Y."/>
            <person name="Hameed A."/>
            <person name="Huang H.-I."/>
            <person name="Young C.-C."/>
        </authorList>
    </citation>
    <scope>NUCLEOTIDE SEQUENCE [LARGE SCALE GENOMIC DNA]</scope>
    <source>
        <strain evidence="5 6">CC-HIH110</strain>
    </source>
</reference>
<organism evidence="5 6">
    <name type="scientific">Allorhizobium terrae</name>
    <dbReference type="NCBI Taxonomy" id="1848972"/>
    <lineage>
        <taxon>Bacteria</taxon>
        <taxon>Pseudomonadati</taxon>
        <taxon>Pseudomonadota</taxon>
        <taxon>Alphaproteobacteria</taxon>
        <taxon>Hyphomicrobiales</taxon>
        <taxon>Rhizobiaceae</taxon>
        <taxon>Rhizobium/Agrobacterium group</taxon>
        <taxon>Allorhizobium</taxon>
    </lineage>
</organism>
<dbReference type="PANTHER" id="PTHR31339">
    <property type="entry name" value="PECTIN LYASE-RELATED"/>
    <property type="match status" value="1"/>
</dbReference>
<dbReference type="RefSeq" id="WP_190236571.1">
    <property type="nucleotide sequence ID" value="NZ_SSOA01000008.1"/>
</dbReference>
<name>A0A4S3ZSR6_9HYPH</name>
<dbReference type="InterPro" id="IPR000743">
    <property type="entry name" value="Glyco_hydro_28"/>
</dbReference>
<comment type="caution">
    <text evidence="5">The sequence shown here is derived from an EMBL/GenBank/DDBJ whole genome shotgun (WGS) entry which is preliminary data.</text>
</comment>
<evidence type="ECO:0000256" key="2">
    <source>
        <dbReference type="ARBA" id="ARBA00022801"/>
    </source>
</evidence>
<dbReference type="PROSITE" id="PS00502">
    <property type="entry name" value="POLYGALACTURONASE"/>
    <property type="match status" value="1"/>
</dbReference>
<dbReference type="InterPro" id="IPR012334">
    <property type="entry name" value="Pectin_lyas_fold"/>
</dbReference>
<dbReference type="PANTHER" id="PTHR31339:SF9">
    <property type="entry name" value="PLASMIN AND FIBRONECTIN-BINDING PROTEIN A"/>
    <property type="match status" value="1"/>
</dbReference>
<comment type="similarity">
    <text evidence="1 4">Belongs to the glycosyl hydrolase 28 family.</text>
</comment>
<dbReference type="Gene3D" id="2.160.20.10">
    <property type="entry name" value="Single-stranded right-handed beta-helix, Pectin lyase-like"/>
    <property type="match status" value="1"/>
</dbReference>
<dbReference type="InterPro" id="IPR011050">
    <property type="entry name" value="Pectin_lyase_fold/virulence"/>
</dbReference>
<proteinExistence type="inferred from homology"/>
<accession>A0A4S3ZSR6</accession>
<sequence>MAELQCLTVTARTACFAFSASDNLYALKATASWSLFDGDRAPVQKGETANVVFMLSNLQPDRHYLLRVGDAEYAFATPVESALIDIAEYGARFEAEDNTAVIQAAINALPDHGTLHVPAGDWHCGPLFLKSRMTLLLEKNARLMGIADRSRYPILPPRDEKGRVLGTWEGVAEACFASLITAVDCTDLAITGEGTIDGGGDRGDWWTWPKETRDGARRPRTVFISHCERVTLSGITVCNSPSWTIHPVLSQAVRAFGIFVRNDPLSPNTDGFDPECCTDVSLKGVFFSVGDDCIAIKAGKRDPKGGLDQVCENILIENCRMERGHGGVVIGSEMSGSVRNVTVRRCSLSETDRGLRIKTRRGRGGVVENIVMEDCVMDAVLTPLAINAFYFCDADGKSDAVQTRTPQPVTETTPHIANITVRNLAAHNVAVAAAAFFGLPEAPIMGITLENIRITYDPKAVADVPVMACQVEPVRHGGIIAEYAQFDSQCGLVFGPSNRSLPESLAV</sequence>
<dbReference type="InterPro" id="IPR006626">
    <property type="entry name" value="PbH1"/>
</dbReference>
<dbReference type="InterPro" id="IPR051801">
    <property type="entry name" value="GH28_Enzymes"/>
</dbReference>
<keyword evidence="3 4" id="KW-0326">Glycosidase</keyword>
<dbReference type="Proteomes" id="UP000310754">
    <property type="component" value="Unassembled WGS sequence"/>
</dbReference>